<gene>
    <name evidence="2" type="ORF">J5X75_10440</name>
</gene>
<reference evidence="2 3" key="1">
    <citation type="submission" date="2021-03" db="EMBL/GenBank/DDBJ databases">
        <title>Actinoplanes flavus sp. nov., a novel actinomycete isolated from Coconut Palm rhizosphere soil.</title>
        <authorList>
            <person name="Luo X."/>
        </authorList>
    </citation>
    <scope>NUCLEOTIDE SEQUENCE [LARGE SCALE GENOMIC DNA]</scope>
    <source>
        <strain evidence="2 3">NEAU-H7</strain>
    </source>
</reference>
<proteinExistence type="predicted"/>
<feature type="compositionally biased region" description="Low complexity" evidence="1">
    <location>
        <begin position="29"/>
        <end position="49"/>
    </location>
</feature>
<sequence>MRHIIGLAVAVTGLTLISGCHRPPTRVDGPAVPVGAAPPSSAATPSPTPSRIASLSVSLSVVRPSPTEPAVASSRPKPLDLVLGPDGAGPLKLGMTLKQALATGVVSKVGSTGDTCSGDYWLETDDGNAQLHFKGGHGLVAISAYWGTRTVEGIEFNSSYAEVLEAYPDFAMVIGGNAEFAYGEVDVPGNRDATYNIRVQHNLVDRIDLEMRGEACY</sequence>
<name>A0ABS3UGN7_9ACTN</name>
<accession>A0ABS3UGN7</accession>
<dbReference type="PROSITE" id="PS51257">
    <property type="entry name" value="PROKAR_LIPOPROTEIN"/>
    <property type="match status" value="1"/>
</dbReference>
<protein>
    <recommendedName>
        <fullName evidence="4">Lipoprotein</fullName>
    </recommendedName>
</protein>
<evidence type="ECO:0008006" key="4">
    <source>
        <dbReference type="Google" id="ProtNLM"/>
    </source>
</evidence>
<evidence type="ECO:0000256" key="1">
    <source>
        <dbReference type="SAM" id="MobiDB-lite"/>
    </source>
</evidence>
<feature type="region of interest" description="Disordered" evidence="1">
    <location>
        <begin position="22"/>
        <end position="49"/>
    </location>
</feature>
<evidence type="ECO:0000313" key="3">
    <source>
        <dbReference type="Proteomes" id="UP000679690"/>
    </source>
</evidence>
<keyword evidence="3" id="KW-1185">Reference proteome</keyword>
<dbReference type="Proteomes" id="UP000679690">
    <property type="component" value="Unassembled WGS sequence"/>
</dbReference>
<comment type="caution">
    <text evidence="2">The sequence shown here is derived from an EMBL/GenBank/DDBJ whole genome shotgun (WGS) entry which is preliminary data.</text>
</comment>
<organism evidence="2 3">
    <name type="scientific">Actinoplanes flavus</name>
    <dbReference type="NCBI Taxonomy" id="2820290"/>
    <lineage>
        <taxon>Bacteria</taxon>
        <taxon>Bacillati</taxon>
        <taxon>Actinomycetota</taxon>
        <taxon>Actinomycetes</taxon>
        <taxon>Micromonosporales</taxon>
        <taxon>Micromonosporaceae</taxon>
        <taxon>Actinoplanes</taxon>
    </lineage>
</organism>
<evidence type="ECO:0000313" key="2">
    <source>
        <dbReference type="EMBL" id="MBO3737939.1"/>
    </source>
</evidence>
<dbReference type="EMBL" id="JAGFNS010000006">
    <property type="protein sequence ID" value="MBO3737939.1"/>
    <property type="molecule type" value="Genomic_DNA"/>
</dbReference>